<evidence type="ECO:0000256" key="1">
    <source>
        <dbReference type="SAM" id="Phobius"/>
    </source>
</evidence>
<protein>
    <recommendedName>
        <fullName evidence="4">Gustatory receptor</fullName>
    </recommendedName>
</protein>
<keyword evidence="1" id="KW-1133">Transmembrane helix</keyword>
<name>A0AAW1NCQ4_POPJA</name>
<keyword evidence="1" id="KW-0812">Transmembrane</keyword>
<organism evidence="2 3">
    <name type="scientific">Popillia japonica</name>
    <name type="common">Japanese beetle</name>
    <dbReference type="NCBI Taxonomy" id="7064"/>
    <lineage>
        <taxon>Eukaryota</taxon>
        <taxon>Metazoa</taxon>
        <taxon>Ecdysozoa</taxon>
        <taxon>Arthropoda</taxon>
        <taxon>Hexapoda</taxon>
        <taxon>Insecta</taxon>
        <taxon>Pterygota</taxon>
        <taxon>Neoptera</taxon>
        <taxon>Endopterygota</taxon>
        <taxon>Coleoptera</taxon>
        <taxon>Polyphaga</taxon>
        <taxon>Scarabaeiformia</taxon>
        <taxon>Scarabaeidae</taxon>
        <taxon>Rutelinae</taxon>
        <taxon>Popillia</taxon>
    </lineage>
</organism>
<comment type="caution">
    <text evidence="2">The sequence shown here is derived from an EMBL/GenBank/DDBJ whole genome shotgun (WGS) entry which is preliminary data.</text>
</comment>
<dbReference type="Proteomes" id="UP001458880">
    <property type="component" value="Unassembled WGS sequence"/>
</dbReference>
<accession>A0AAW1NCQ4</accession>
<feature type="transmembrane region" description="Helical" evidence="1">
    <location>
        <begin position="173"/>
        <end position="198"/>
    </location>
</feature>
<evidence type="ECO:0000313" key="2">
    <source>
        <dbReference type="EMBL" id="KAK9759207.1"/>
    </source>
</evidence>
<feature type="transmembrane region" description="Helical" evidence="1">
    <location>
        <begin position="106"/>
        <end position="125"/>
    </location>
</feature>
<keyword evidence="1" id="KW-0472">Membrane</keyword>
<reference evidence="2 3" key="1">
    <citation type="journal article" date="2024" name="BMC Genomics">
        <title>De novo assembly and annotation of Popillia japonica's genome with initial clues to its potential as an invasive pest.</title>
        <authorList>
            <person name="Cucini C."/>
            <person name="Boschi S."/>
            <person name="Funari R."/>
            <person name="Cardaioli E."/>
            <person name="Iannotti N."/>
            <person name="Marturano G."/>
            <person name="Paoli F."/>
            <person name="Bruttini M."/>
            <person name="Carapelli A."/>
            <person name="Frati F."/>
            <person name="Nardi F."/>
        </authorList>
    </citation>
    <scope>NUCLEOTIDE SEQUENCE [LARGE SCALE GENOMIC DNA]</scope>
    <source>
        <strain evidence="2">DMR45628</strain>
    </source>
</reference>
<dbReference type="AlphaFoldDB" id="A0AAW1NCQ4"/>
<feature type="transmembrane region" description="Helical" evidence="1">
    <location>
        <begin position="210"/>
        <end position="234"/>
    </location>
</feature>
<evidence type="ECO:0008006" key="4">
    <source>
        <dbReference type="Google" id="ProtNLM"/>
    </source>
</evidence>
<feature type="transmembrane region" description="Helical" evidence="1">
    <location>
        <begin position="66"/>
        <end position="86"/>
    </location>
</feature>
<evidence type="ECO:0000313" key="3">
    <source>
        <dbReference type="Proteomes" id="UP001458880"/>
    </source>
</evidence>
<gene>
    <name evidence="2" type="ORF">QE152_g54</name>
</gene>
<dbReference type="EMBL" id="JASPKY010000001">
    <property type="protein sequence ID" value="KAK9759207.1"/>
    <property type="molecule type" value="Genomic_DNA"/>
</dbReference>
<sequence>MPSILEWMIYVLYYCLDMMLLIISMIISKIYNERLIKILNQISMLDQNLNAVGVKLDYPQIRKSSILALFFMVSINIIHKVTYIYADYTSVKDISASIYRCCLTVYVDYAQISHICLFSCIVLIAKNMLHKLTMRLEILLADQVGNNHETALKLYNDIFQFVKDFVEMSSLQLLFTFGIIVCIIVFHTFDLVVFAFHADKFDLKLYMMTILFSLCILLSGVSITGAYIVGSIIYHKQVS</sequence>
<feature type="transmembrane region" description="Helical" evidence="1">
    <location>
        <begin position="7"/>
        <end position="27"/>
    </location>
</feature>
<keyword evidence="3" id="KW-1185">Reference proteome</keyword>
<proteinExistence type="predicted"/>